<dbReference type="Gene3D" id="3.30.70.270">
    <property type="match status" value="1"/>
</dbReference>
<dbReference type="EMBL" id="FOXO01000011">
    <property type="protein sequence ID" value="SFP90052.1"/>
    <property type="molecule type" value="Genomic_DNA"/>
</dbReference>
<dbReference type="RefSeq" id="WP_074887293.1">
    <property type="nucleotide sequence ID" value="NZ_FOXO01000011.1"/>
</dbReference>
<dbReference type="Proteomes" id="UP000182624">
    <property type="component" value="Unassembled WGS sequence"/>
</dbReference>
<keyword evidence="3" id="KW-1185">Reference proteome</keyword>
<evidence type="ECO:0000313" key="2">
    <source>
        <dbReference type="EMBL" id="SFP90052.1"/>
    </source>
</evidence>
<evidence type="ECO:0000259" key="1">
    <source>
        <dbReference type="PROSITE" id="PS50887"/>
    </source>
</evidence>
<organism evidence="2 3">
    <name type="scientific">Butyrivibrio proteoclasticus</name>
    <dbReference type="NCBI Taxonomy" id="43305"/>
    <lineage>
        <taxon>Bacteria</taxon>
        <taxon>Bacillati</taxon>
        <taxon>Bacillota</taxon>
        <taxon>Clostridia</taxon>
        <taxon>Lachnospirales</taxon>
        <taxon>Lachnospiraceae</taxon>
        <taxon>Butyrivibrio</taxon>
    </lineage>
</organism>
<dbReference type="SUPFAM" id="SSF55073">
    <property type="entry name" value="Nucleotide cyclase"/>
    <property type="match status" value="1"/>
</dbReference>
<dbReference type="InterPro" id="IPR000160">
    <property type="entry name" value="GGDEF_dom"/>
</dbReference>
<dbReference type="SMART" id="SM00897">
    <property type="entry name" value="FIST"/>
    <property type="match status" value="1"/>
</dbReference>
<dbReference type="Pfam" id="PF00990">
    <property type="entry name" value="GGDEF"/>
    <property type="match status" value="1"/>
</dbReference>
<dbReference type="SMART" id="SM01204">
    <property type="entry name" value="FIST_C"/>
    <property type="match status" value="1"/>
</dbReference>
<dbReference type="InterPro" id="IPR013702">
    <property type="entry name" value="FIST_domain_N"/>
</dbReference>
<dbReference type="InterPro" id="IPR019494">
    <property type="entry name" value="FIST_C"/>
</dbReference>
<dbReference type="PANTHER" id="PTHR45138">
    <property type="entry name" value="REGULATORY COMPONENTS OF SENSORY TRANSDUCTION SYSTEM"/>
    <property type="match status" value="1"/>
</dbReference>
<dbReference type="NCBIfam" id="TIGR00254">
    <property type="entry name" value="GGDEF"/>
    <property type="match status" value="1"/>
</dbReference>
<name>A0A1I5U439_9FIRM</name>
<dbReference type="GO" id="GO:0052621">
    <property type="term" value="F:diguanylate cyclase activity"/>
    <property type="evidence" value="ECO:0007669"/>
    <property type="project" value="TreeGrafter"/>
</dbReference>
<dbReference type="InterPro" id="IPR050469">
    <property type="entry name" value="Diguanylate_Cyclase"/>
</dbReference>
<dbReference type="CDD" id="cd01949">
    <property type="entry name" value="GGDEF"/>
    <property type="match status" value="1"/>
</dbReference>
<dbReference type="Pfam" id="PF10442">
    <property type="entry name" value="FIST_C"/>
    <property type="match status" value="1"/>
</dbReference>
<dbReference type="InterPro" id="IPR029787">
    <property type="entry name" value="Nucleotide_cyclase"/>
</dbReference>
<accession>A0A1I5U439</accession>
<reference evidence="3" key="1">
    <citation type="submission" date="2016-10" db="EMBL/GenBank/DDBJ databases">
        <authorList>
            <person name="Varghese N."/>
            <person name="Submissions S."/>
        </authorList>
    </citation>
    <scope>NUCLEOTIDE SEQUENCE [LARGE SCALE GENOMIC DNA]</scope>
    <source>
        <strain evidence="3">P18</strain>
    </source>
</reference>
<gene>
    <name evidence="2" type="ORF">SAMN04487928_11152</name>
</gene>
<protein>
    <submittedName>
        <fullName evidence="2">Diguanylate cyclase (GGDEF) domain-containing protein</fullName>
    </submittedName>
</protein>
<sequence length="577" mass="65488">MKLFQTTFNPRFIPTIRDWAQKTNLHGNSAIIHIYAPYTDKSIYYKLDRIQKILNIELPGVPIVGCSAIGEIINGSIDYNECVITLTVFDDTSTQVKVLSFYDLNKDFSQVFFDIIKEIPDLKGLEIVCANSDVMFDKASHTADSLPDNIEVFGAIAVGDDDNKPFIFTDDNDYHTEGVFLVLYSGKELHIQTNRMFGWKAIGYPLHVTRAEGNVVYELDGKPAYDVYSHYLNIKKGPNFFYDALEFPWEVQVNEETVYIRHAKSVNPDGSIVMSTNVPVGSNIRLTYGDPLRIMEHTKQAGQLIRDFAPQAITIYNCFGRKLFWGEQDNIEIVEISKHMDAAGFSALGEIMRFKGKTILNNLSIVTASMREGEKQELDHIEEVSNMASSSMPITARLAVFINTITEELMEKNNQLNDMLYKASHDALTDLLNRGAIERLIYETDNSKDWFLIMFDIDNFKNINDTYGHIEGDNALKNIANYIKEKIICNEGIECGRWGGEEFIMIISDRSSEYVKTNAEEMIKKVNNLLGIDYELTISAGATMHQKNETVLQTITRVDELLYKAKNNGKNQLCSDL</sequence>
<dbReference type="AlphaFoldDB" id="A0A1I5U439"/>
<proteinExistence type="predicted"/>
<dbReference type="Pfam" id="PF08495">
    <property type="entry name" value="FIST"/>
    <property type="match status" value="1"/>
</dbReference>
<evidence type="ECO:0000313" key="3">
    <source>
        <dbReference type="Proteomes" id="UP000182624"/>
    </source>
</evidence>
<dbReference type="InterPro" id="IPR043128">
    <property type="entry name" value="Rev_trsase/Diguanyl_cyclase"/>
</dbReference>
<dbReference type="PANTHER" id="PTHR45138:SF9">
    <property type="entry name" value="DIGUANYLATE CYCLASE DGCM-RELATED"/>
    <property type="match status" value="1"/>
</dbReference>
<feature type="domain" description="GGDEF" evidence="1">
    <location>
        <begin position="448"/>
        <end position="577"/>
    </location>
</feature>
<dbReference type="SMART" id="SM00267">
    <property type="entry name" value="GGDEF"/>
    <property type="match status" value="1"/>
</dbReference>
<dbReference type="PROSITE" id="PS50887">
    <property type="entry name" value="GGDEF"/>
    <property type="match status" value="1"/>
</dbReference>